<dbReference type="GO" id="GO:0004867">
    <property type="term" value="F:serine-type endopeptidase inhibitor activity"/>
    <property type="evidence" value="ECO:0007669"/>
    <property type="project" value="TreeGrafter"/>
</dbReference>
<proteinExistence type="inferred from homology"/>
<dbReference type="InterPro" id="IPR036645">
    <property type="entry name" value="Elafin-like_sf"/>
</dbReference>
<reference evidence="6" key="2">
    <citation type="submission" date="2025-09" db="UniProtKB">
        <authorList>
            <consortium name="Ensembl"/>
        </authorList>
    </citation>
    <scope>IDENTIFICATION</scope>
</reference>
<evidence type="ECO:0000313" key="7">
    <source>
        <dbReference type="Proteomes" id="UP000694545"/>
    </source>
</evidence>
<comment type="similarity">
    <text evidence="4">Belongs to the venom waprin family.</text>
</comment>
<dbReference type="GO" id="GO:0005615">
    <property type="term" value="C:extracellular space"/>
    <property type="evidence" value="ECO:0007669"/>
    <property type="project" value="TreeGrafter"/>
</dbReference>
<dbReference type="Ensembl" id="ENSVKKT00000018384.1">
    <property type="protein sequence ID" value="ENSVKKP00000017931.1"/>
    <property type="gene ID" value="ENSVKKG00000012247.1"/>
</dbReference>
<feature type="domain" description="WAP" evidence="5">
    <location>
        <begin position="37"/>
        <end position="85"/>
    </location>
</feature>
<organism evidence="6 7">
    <name type="scientific">Varanus komodoensis</name>
    <name type="common">Komodo dragon</name>
    <dbReference type="NCBI Taxonomy" id="61221"/>
    <lineage>
        <taxon>Eukaryota</taxon>
        <taxon>Metazoa</taxon>
        <taxon>Chordata</taxon>
        <taxon>Craniata</taxon>
        <taxon>Vertebrata</taxon>
        <taxon>Euteleostomi</taxon>
        <taxon>Lepidosauria</taxon>
        <taxon>Squamata</taxon>
        <taxon>Bifurcata</taxon>
        <taxon>Unidentata</taxon>
        <taxon>Episquamata</taxon>
        <taxon>Toxicofera</taxon>
        <taxon>Anguimorpha</taxon>
        <taxon>Paleoanguimorpha</taxon>
        <taxon>Varanoidea</taxon>
        <taxon>Varanidae</taxon>
        <taxon>Varanus</taxon>
    </lineage>
</organism>
<keyword evidence="2" id="KW-0732">Signal</keyword>
<evidence type="ECO:0000256" key="3">
    <source>
        <dbReference type="ARBA" id="ARBA00023022"/>
    </source>
</evidence>
<dbReference type="GO" id="GO:0042742">
    <property type="term" value="P:defense response to bacterium"/>
    <property type="evidence" value="ECO:0007669"/>
    <property type="project" value="UniProtKB-KW"/>
</dbReference>
<dbReference type="SUPFAM" id="SSF57256">
    <property type="entry name" value="Elafin-like"/>
    <property type="match status" value="2"/>
</dbReference>
<dbReference type="InterPro" id="IPR008197">
    <property type="entry name" value="WAP_dom"/>
</dbReference>
<dbReference type="SMART" id="SM00217">
    <property type="entry name" value="WAP"/>
    <property type="match status" value="2"/>
</dbReference>
<keyword evidence="3" id="KW-0044">Antibiotic</keyword>
<dbReference type="OMA" id="MPWAVEG"/>
<accession>A0A8D2Q4C6</accession>
<evidence type="ECO:0000259" key="5">
    <source>
        <dbReference type="PROSITE" id="PS51390"/>
    </source>
</evidence>
<reference evidence="6" key="1">
    <citation type="submission" date="2025-08" db="UniProtKB">
        <authorList>
            <consortium name="Ensembl"/>
        </authorList>
    </citation>
    <scope>IDENTIFICATION</scope>
</reference>
<feature type="domain" description="WAP" evidence="5">
    <location>
        <begin position="93"/>
        <end position="141"/>
    </location>
</feature>
<dbReference type="AlphaFoldDB" id="A0A8D2Q4C6"/>
<dbReference type="CDD" id="cd00199">
    <property type="entry name" value="WAP"/>
    <property type="match status" value="1"/>
</dbReference>
<dbReference type="Gene3D" id="4.10.75.10">
    <property type="entry name" value="Elafin-like"/>
    <property type="match status" value="2"/>
</dbReference>
<dbReference type="PANTHER" id="PTHR19441:SF95">
    <property type="entry name" value="PERLWAPIN ISOFORM X1"/>
    <property type="match status" value="1"/>
</dbReference>
<evidence type="ECO:0000256" key="2">
    <source>
        <dbReference type="ARBA" id="ARBA00022729"/>
    </source>
</evidence>
<evidence type="ECO:0000256" key="1">
    <source>
        <dbReference type="ARBA" id="ARBA00022529"/>
    </source>
</evidence>
<dbReference type="Pfam" id="PF00095">
    <property type="entry name" value="WAP"/>
    <property type="match status" value="2"/>
</dbReference>
<sequence>MQPVSILGPVRMFRSHWAASWVPCLGPSQRLNMLLQSMGKPGRCPYIERMCSAMDPPNKCHHDFKCPGNMKCCEQGCGKKCVPPVFGTVPSKFIVLPGTCPAVSKLCLDPSFKNECEQDEQCSQTKKCCLQVCGKACVAPLQGTVENGTLLVYFMPATPCTLSLLLSQ</sequence>
<dbReference type="PANTHER" id="PTHR19441">
    <property type="entry name" value="WHEY ACDIC PROTEIN WAP"/>
    <property type="match status" value="1"/>
</dbReference>
<evidence type="ECO:0000313" key="6">
    <source>
        <dbReference type="Ensembl" id="ENSVKKP00000017931.1"/>
    </source>
</evidence>
<keyword evidence="7" id="KW-1185">Reference proteome</keyword>
<dbReference type="PROSITE" id="PS51390">
    <property type="entry name" value="WAP"/>
    <property type="match status" value="2"/>
</dbReference>
<dbReference type="PRINTS" id="PR00003">
    <property type="entry name" value="4DISULPHCORE"/>
</dbReference>
<protein>
    <recommendedName>
        <fullName evidence="5">WAP domain-containing protein</fullName>
    </recommendedName>
</protein>
<dbReference type="Proteomes" id="UP000694545">
    <property type="component" value="Unplaced"/>
</dbReference>
<name>A0A8D2Q4C6_VARKO</name>
<evidence type="ECO:0000256" key="4">
    <source>
        <dbReference type="ARBA" id="ARBA00035122"/>
    </source>
</evidence>
<dbReference type="InterPro" id="IPR050514">
    <property type="entry name" value="WAP_four-disulfide_core"/>
</dbReference>
<keyword evidence="1" id="KW-0929">Antimicrobial</keyword>